<evidence type="ECO:0000313" key="3">
    <source>
        <dbReference type="Proteomes" id="UP001207918"/>
    </source>
</evidence>
<feature type="domain" description="DUF1508" evidence="1">
    <location>
        <begin position="789"/>
        <end position="833"/>
    </location>
</feature>
<accession>A0ABT3PQM8</accession>
<keyword evidence="3" id="KW-1185">Reference proteome</keyword>
<evidence type="ECO:0000313" key="2">
    <source>
        <dbReference type="EMBL" id="MCW9708164.1"/>
    </source>
</evidence>
<feature type="domain" description="DUF1508" evidence="1">
    <location>
        <begin position="838"/>
        <end position="876"/>
    </location>
</feature>
<dbReference type="SUPFAM" id="SSF160113">
    <property type="entry name" value="YegP-like"/>
    <property type="match status" value="2"/>
</dbReference>
<proteinExistence type="predicted"/>
<dbReference type="PANTHER" id="PTHR40606">
    <property type="match status" value="1"/>
</dbReference>
<dbReference type="Proteomes" id="UP001207918">
    <property type="component" value="Unassembled WGS sequence"/>
</dbReference>
<dbReference type="Pfam" id="PF07411">
    <property type="entry name" value="DUF1508"/>
    <property type="match status" value="2"/>
</dbReference>
<name>A0ABT3PQM8_9BACT</name>
<gene>
    <name evidence="2" type="ORF">J6I44_14965</name>
</gene>
<dbReference type="PANTHER" id="PTHR40606:SF1">
    <property type="entry name" value="UPF0339 PROTEIN YEGP"/>
    <property type="match status" value="1"/>
</dbReference>
<dbReference type="EMBL" id="JAGGJA010000010">
    <property type="protein sequence ID" value="MCW9708164.1"/>
    <property type="molecule type" value="Genomic_DNA"/>
</dbReference>
<evidence type="ECO:0000259" key="1">
    <source>
        <dbReference type="Pfam" id="PF07411"/>
    </source>
</evidence>
<reference evidence="2 3" key="1">
    <citation type="submission" date="2021-03" db="EMBL/GenBank/DDBJ databases">
        <title>Aliifodinibius sp. nov., a new bacterium isolated from saline soil.</title>
        <authorList>
            <person name="Galisteo C."/>
            <person name="De La Haba R."/>
            <person name="Sanchez-Porro C."/>
            <person name="Ventosa A."/>
        </authorList>
    </citation>
    <scope>NUCLEOTIDE SEQUENCE [LARGE SCALE GENOMIC DNA]</scope>
    <source>
        <strain evidence="2 3">1BSP15-2V2</strain>
    </source>
</reference>
<comment type="caution">
    <text evidence="2">The sequence shown here is derived from an EMBL/GenBank/DDBJ whole genome shotgun (WGS) entry which is preliminary data.</text>
</comment>
<organism evidence="2 3">
    <name type="scientific">Fodinibius salsisoli</name>
    <dbReference type="NCBI Taxonomy" id="2820877"/>
    <lineage>
        <taxon>Bacteria</taxon>
        <taxon>Pseudomonadati</taxon>
        <taxon>Balneolota</taxon>
        <taxon>Balneolia</taxon>
        <taxon>Balneolales</taxon>
        <taxon>Balneolaceae</taxon>
        <taxon>Fodinibius</taxon>
    </lineage>
</organism>
<protein>
    <submittedName>
        <fullName evidence="2">DUF1508 domain-containing protein</fullName>
    </submittedName>
</protein>
<dbReference type="InterPro" id="IPR036913">
    <property type="entry name" value="YegP-like_sf"/>
</dbReference>
<dbReference type="InterPro" id="IPR051141">
    <property type="entry name" value="UPF0339_domain"/>
</dbReference>
<sequence>MEESITISKSEELDLSRDYERLRELGLKHIEKLSSGIWTDYNVHDPGITLLELLCYAITDLGQRTSYDIADLLADESVPSPSRENQFYTAREILTCNPVTIRDFRKLLIDVEGIKNAWLKPMEDITPPLYLDCKNSQLVYESDENLELLKLRGLYSVTLELTADPKYGDLNQFQYEIPLFDPEESDQAKSKMIIGLPDWGRWKKAGVVPDQIQWVKLANIVDIDHVSFETTIRMKAGEETLELQGWIKTEKAISDTTLLEDRIADEKIIQTYSGKLKRALFIAQTAENRLHQHRNLCEDYEEFTGIDIEEIGICADIAVAADAEIERILADLYYRLRNHIAPRVKFYTLEEMLEREIPTENIFNGPPLDHGFIDDRELEESAMNVLCSDQPEGHGDGKIYVSDLVNIIMDIEGVKAVKNIILASMYQGETLNDKVEWCLEIGKDRFPRLQIDKSDIVFYKDNIPYTADESGVEKYLRELELSERKAKRAKLADHDFPVPVGTSRQVAGYTSIQEELPTTYGVSSKGISGSITEMRRAQAKQLKAYLAFYDQILANYLAQLANVKNLFSFSSDSNSTYFYQMLYDLPEEFSFPSDDPGQRVLFAEDESPRYYQVVKDFIDEISGEASVDLDDYSTFKEKWVNYKKKTGIHDESSSHIVKELDEIVEKASTFEDRRNRFLDHLIARFGESFSDYVLLMYKIAGEGENGESRGPDELIHDKEEFLADYPSISGQRGKAFDYTAGEELWNTDNVSGFVKRLSKLLGIEHYNRRSLLCKPVDELFEPFKNEETGEWWFRLRNQGGDIVLRSEGYTTKANRDNGIESVKTHGTDSQYYERKESSDNRYYFNLKAVNGQIIGTSPMFEYEFEREEAIQEMIANLKGECDQEGFFLVEHILLRPESKEDNPLPICVSKDCTDCPGFRDPYSFRASLIVPYWPDRFDNLAFRRFFEQTARREAPAHVHLKICWADKNDIEQFESAYKAWLEANAQPSEDSSEALNHLIDVMRKIRSVYPVATLHDCDEEEGENPLLLDNTALGTFKPE</sequence>
<dbReference type="RefSeq" id="WP_265766950.1">
    <property type="nucleotide sequence ID" value="NZ_JAGGJA010000010.1"/>
</dbReference>
<dbReference type="InterPro" id="IPR010879">
    <property type="entry name" value="DUF1508"/>
</dbReference>
<dbReference type="Gene3D" id="2.30.29.80">
    <property type="match status" value="1"/>
</dbReference>